<dbReference type="Proteomes" id="UP000552097">
    <property type="component" value="Unassembled WGS sequence"/>
</dbReference>
<comment type="caution">
    <text evidence="6">The sequence shown here is derived from an EMBL/GenBank/DDBJ whole genome shotgun (WGS) entry which is preliminary data.</text>
</comment>
<dbReference type="FunFam" id="3.40.50.2000:FF:000072">
    <property type="entry name" value="Glycosyl transferase"/>
    <property type="match status" value="1"/>
</dbReference>
<feature type="domain" description="Erythromycin biosynthesis protein CIII-like C-terminal" evidence="4">
    <location>
        <begin position="225"/>
        <end position="368"/>
    </location>
</feature>
<dbReference type="InterPro" id="IPR010610">
    <property type="entry name" value="EryCIII-like_C"/>
</dbReference>
<dbReference type="InterPro" id="IPR002213">
    <property type="entry name" value="UDP_glucos_trans"/>
</dbReference>
<dbReference type="GO" id="GO:0017000">
    <property type="term" value="P:antibiotic biosynthetic process"/>
    <property type="evidence" value="ECO:0007669"/>
    <property type="project" value="UniProtKB-ARBA"/>
</dbReference>
<dbReference type="PANTHER" id="PTHR48050">
    <property type="entry name" value="STEROL 3-BETA-GLUCOSYLTRANSFERASE"/>
    <property type="match status" value="1"/>
</dbReference>
<name>A0A7W9LZ84_9PSEU</name>
<dbReference type="InterPro" id="IPR050426">
    <property type="entry name" value="Glycosyltransferase_28"/>
</dbReference>
<proteinExistence type="inferred from homology"/>
<keyword evidence="7" id="KW-1185">Reference proteome</keyword>
<evidence type="ECO:0000256" key="1">
    <source>
        <dbReference type="ARBA" id="ARBA00006962"/>
    </source>
</evidence>
<dbReference type="InterPro" id="IPR048284">
    <property type="entry name" value="EryCIII-like_N"/>
</dbReference>
<sequence>MRVLLTFAGGLGHFQPLIPLASAVATAGHTVAFAAGPALRQAIEAAGFTAFAVGDGGDEVPERRPLLAPDREREERDLRDGFVRHGAAHRLPLYLGLFGEWRPDVVVCEETDFGSVLAAEKLGLPYANAQVIASGSFVRPAVIGEAIAELRAEHGLSPDPNLAMLHRHLVLSPFPPSFRDPAFPLPHTAFPIRPPVGPRARSESPTVYFTLGTVFNTESGDLFARVLAGLSDLPVDVIATVGRHIDPAEFGEQRPGVRVARYLPQSEVLPRCDLVISHGGSGSVIGALAHGLPTVLLPMGADQPHNAEQCVRLGVGKELHPVTVTPRDVRAAVTEVLADPGYRKAAERVREEMLQLPEPAAAVPLLERLVADELSDPVGRIKNRAAGR</sequence>
<keyword evidence="3 6" id="KW-0808">Transferase</keyword>
<evidence type="ECO:0000313" key="7">
    <source>
        <dbReference type="Proteomes" id="UP000552097"/>
    </source>
</evidence>
<evidence type="ECO:0000259" key="5">
    <source>
        <dbReference type="Pfam" id="PF21036"/>
    </source>
</evidence>
<dbReference type="RefSeq" id="WP_184917599.1">
    <property type="nucleotide sequence ID" value="NZ_JACHMO010000001.1"/>
</dbReference>
<evidence type="ECO:0000259" key="4">
    <source>
        <dbReference type="Pfam" id="PF06722"/>
    </source>
</evidence>
<dbReference type="AlphaFoldDB" id="A0A7W9LZ84"/>
<dbReference type="GO" id="GO:0016758">
    <property type="term" value="F:hexosyltransferase activity"/>
    <property type="evidence" value="ECO:0007669"/>
    <property type="project" value="UniProtKB-ARBA"/>
</dbReference>
<dbReference type="Pfam" id="PF21036">
    <property type="entry name" value="EryCIII-like_N"/>
    <property type="match status" value="1"/>
</dbReference>
<protein>
    <submittedName>
        <fullName evidence="6">UDP:flavonoid glycosyltransferase YjiC (YdhE family)</fullName>
    </submittedName>
</protein>
<gene>
    <name evidence="6" type="ORF">F4560_001349</name>
</gene>
<dbReference type="SUPFAM" id="SSF53756">
    <property type="entry name" value="UDP-Glycosyltransferase/glycogen phosphorylase"/>
    <property type="match status" value="1"/>
</dbReference>
<dbReference type="PANTHER" id="PTHR48050:SF13">
    <property type="entry name" value="STEROL 3-BETA-GLUCOSYLTRANSFERASE UGT80A2"/>
    <property type="match status" value="1"/>
</dbReference>
<evidence type="ECO:0000313" key="6">
    <source>
        <dbReference type="EMBL" id="MBB5801581.1"/>
    </source>
</evidence>
<evidence type="ECO:0000256" key="3">
    <source>
        <dbReference type="ARBA" id="ARBA00022679"/>
    </source>
</evidence>
<reference evidence="6 7" key="1">
    <citation type="submission" date="2020-08" db="EMBL/GenBank/DDBJ databases">
        <title>Sequencing the genomes of 1000 actinobacteria strains.</title>
        <authorList>
            <person name="Klenk H.-P."/>
        </authorList>
    </citation>
    <scope>NUCLEOTIDE SEQUENCE [LARGE SCALE GENOMIC DNA]</scope>
    <source>
        <strain evidence="6 7">DSM 45486</strain>
    </source>
</reference>
<dbReference type="Pfam" id="PF06722">
    <property type="entry name" value="EryCIII-like_C"/>
    <property type="match status" value="1"/>
</dbReference>
<dbReference type="Gene3D" id="3.40.50.2000">
    <property type="entry name" value="Glycogen Phosphorylase B"/>
    <property type="match status" value="2"/>
</dbReference>
<dbReference type="CDD" id="cd03784">
    <property type="entry name" value="GT1_Gtf-like"/>
    <property type="match status" value="1"/>
</dbReference>
<feature type="domain" description="Erythromycin biosynthesis protein CIII-like N-terminal" evidence="5">
    <location>
        <begin position="23"/>
        <end position="130"/>
    </location>
</feature>
<comment type="similarity">
    <text evidence="1">Belongs to the glycosyltransferase 28 family.</text>
</comment>
<accession>A0A7W9LZ84</accession>
<dbReference type="GO" id="GO:0008194">
    <property type="term" value="F:UDP-glycosyltransferase activity"/>
    <property type="evidence" value="ECO:0007669"/>
    <property type="project" value="InterPro"/>
</dbReference>
<keyword evidence="2" id="KW-0328">Glycosyltransferase</keyword>
<dbReference type="EMBL" id="JACHMO010000001">
    <property type="protein sequence ID" value="MBB5801581.1"/>
    <property type="molecule type" value="Genomic_DNA"/>
</dbReference>
<evidence type="ECO:0000256" key="2">
    <source>
        <dbReference type="ARBA" id="ARBA00022676"/>
    </source>
</evidence>
<organism evidence="6 7">
    <name type="scientific">Saccharothrix ecbatanensis</name>
    <dbReference type="NCBI Taxonomy" id="1105145"/>
    <lineage>
        <taxon>Bacteria</taxon>
        <taxon>Bacillati</taxon>
        <taxon>Actinomycetota</taxon>
        <taxon>Actinomycetes</taxon>
        <taxon>Pseudonocardiales</taxon>
        <taxon>Pseudonocardiaceae</taxon>
        <taxon>Saccharothrix</taxon>
    </lineage>
</organism>